<dbReference type="PROSITE" id="PS00562">
    <property type="entry name" value="CBM1_1"/>
    <property type="match status" value="1"/>
</dbReference>
<sequence length="356" mass="38226">MNINNDLPSMSTCTSCSFSEDFSNYWTAVLYFKHHNGTYKRVPQAAGQFTGNANGGMTIYYIQQGNSRNTAFKKARDAMSRSFSGSQEARSLNFRCLGANGSNGDVIGLPGTDTNTLPTQPCLGGIRSQIIFPSCWNGVDLDTPNHKSHMAYPSANGACPSTHPVVVPQLFIETIWDTTKFNSMWPSGAPQPFVFSMGDPVGVGQHADYVFGWQGDSLQRAMDQCNDFGGNCPTLRTQSEAQFNRCTKKTKIPEEYEGWLPALPGCNPIQAGPAAATPVSGCGAPTTWVGDLPAGPTQAPGNPTTTIVNPVPTTVAPGPMQTQWGQCGGIGYNGPTQCVSPYVCRKQNDYYSQCLA</sequence>
<dbReference type="AlphaFoldDB" id="A0A409VD42"/>
<dbReference type="InParanoid" id="A0A409VD42"/>
<evidence type="ECO:0000313" key="3">
    <source>
        <dbReference type="EMBL" id="PPQ63415.1"/>
    </source>
</evidence>
<dbReference type="PANTHER" id="PTHR43662">
    <property type="match status" value="1"/>
</dbReference>
<proteinExistence type="predicted"/>
<organism evidence="3 4">
    <name type="scientific">Panaeolus cyanescens</name>
    <dbReference type="NCBI Taxonomy" id="181874"/>
    <lineage>
        <taxon>Eukaryota</taxon>
        <taxon>Fungi</taxon>
        <taxon>Dikarya</taxon>
        <taxon>Basidiomycota</taxon>
        <taxon>Agaricomycotina</taxon>
        <taxon>Agaricomycetes</taxon>
        <taxon>Agaricomycetidae</taxon>
        <taxon>Agaricales</taxon>
        <taxon>Agaricineae</taxon>
        <taxon>Galeropsidaceae</taxon>
        <taxon>Panaeolus</taxon>
    </lineage>
</organism>
<dbReference type="SMART" id="SM00236">
    <property type="entry name" value="fCBD"/>
    <property type="match status" value="1"/>
</dbReference>
<dbReference type="PANTHER" id="PTHR43662:SF3">
    <property type="entry name" value="DOMAIN PROTEIN, PUTATIVE (AFU_ORTHOLOGUE AFUA_6G11970)-RELATED"/>
    <property type="match status" value="1"/>
</dbReference>
<dbReference type="PROSITE" id="PS51164">
    <property type="entry name" value="CBM1_2"/>
    <property type="match status" value="1"/>
</dbReference>
<evidence type="ECO:0000259" key="2">
    <source>
        <dbReference type="PROSITE" id="PS51164"/>
    </source>
</evidence>
<dbReference type="OrthoDB" id="74764at2759"/>
<dbReference type="Proteomes" id="UP000284842">
    <property type="component" value="Unassembled WGS sequence"/>
</dbReference>
<evidence type="ECO:0000313" key="4">
    <source>
        <dbReference type="Proteomes" id="UP000284842"/>
    </source>
</evidence>
<gene>
    <name evidence="3" type="ORF">CVT24_004925</name>
</gene>
<dbReference type="InterPro" id="IPR035971">
    <property type="entry name" value="CBD_sf"/>
</dbReference>
<dbReference type="Pfam" id="PF09362">
    <property type="entry name" value="DUF1996"/>
    <property type="match status" value="1"/>
</dbReference>
<dbReference type="GO" id="GO:0005576">
    <property type="term" value="C:extracellular region"/>
    <property type="evidence" value="ECO:0007669"/>
    <property type="project" value="InterPro"/>
</dbReference>
<evidence type="ECO:0000256" key="1">
    <source>
        <dbReference type="ARBA" id="ARBA00022729"/>
    </source>
</evidence>
<comment type="caution">
    <text evidence="3">The sequence shown here is derived from an EMBL/GenBank/DDBJ whole genome shotgun (WGS) entry which is preliminary data.</text>
</comment>
<dbReference type="InterPro" id="IPR000254">
    <property type="entry name" value="CBD"/>
</dbReference>
<feature type="domain" description="CBM1" evidence="2">
    <location>
        <begin position="319"/>
        <end position="355"/>
    </location>
</feature>
<reference evidence="3 4" key="1">
    <citation type="journal article" date="2018" name="Evol. Lett.">
        <title>Horizontal gene cluster transfer increased hallucinogenic mushroom diversity.</title>
        <authorList>
            <person name="Reynolds H.T."/>
            <person name="Vijayakumar V."/>
            <person name="Gluck-Thaler E."/>
            <person name="Korotkin H.B."/>
            <person name="Matheny P.B."/>
            <person name="Slot J.C."/>
        </authorList>
    </citation>
    <scope>NUCLEOTIDE SEQUENCE [LARGE SCALE GENOMIC DNA]</scope>
    <source>
        <strain evidence="3 4">2629</strain>
    </source>
</reference>
<name>A0A409VD42_9AGAR</name>
<protein>
    <recommendedName>
        <fullName evidence="2">CBM1 domain-containing protein</fullName>
    </recommendedName>
</protein>
<accession>A0A409VD42</accession>
<keyword evidence="1" id="KW-0732">Signal</keyword>
<dbReference type="Pfam" id="PF00734">
    <property type="entry name" value="CBM_1"/>
    <property type="match status" value="1"/>
</dbReference>
<dbReference type="SUPFAM" id="SSF57180">
    <property type="entry name" value="Cellulose-binding domain"/>
    <property type="match status" value="1"/>
</dbReference>
<dbReference type="EMBL" id="NHTK01006123">
    <property type="protein sequence ID" value="PPQ63415.1"/>
    <property type="molecule type" value="Genomic_DNA"/>
</dbReference>
<dbReference type="InterPro" id="IPR018535">
    <property type="entry name" value="DUF1996"/>
</dbReference>
<dbReference type="GO" id="GO:0030248">
    <property type="term" value="F:cellulose binding"/>
    <property type="evidence" value="ECO:0007669"/>
    <property type="project" value="InterPro"/>
</dbReference>
<keyword evidence="4" id="KW-1185">Reference proteome</keyword>
<dbReference type="GO" id="GO:0005975">
    <property type="term" value="P:carbohydrate metabolic process"/>
    <property type="evidence" value="ECO:0007669"/>
    <property type="project" value="InterPro"/>
</dbReference>
<dbReference type="STRING" id="181874.A0A409VD42"/>